<dbReference type="InterPro" id="IPR036702">
    <property type="entry name" value="ComB-like_sf"/>
</dbReference>
<keyword evidence="10" id="KW-1185">Reference proteome</keyword>
<organism evidence="9 10">
    <name type="scientific">Paenibacillus flagellatus</name>
    <dbReference type="NCBI Taxonomy" id="2211139"/>
    <lineage>
        <taxon>Bacteria</taxon>
        <taxon>Bacillati</taxon>
        <taxon>Bacillota</taxon>
        <taxon>Bacilli</taxon>
        <taxon>Bacillales</taxon>
        <taxon>Paenibacillaceae</taxon>
        <taxon>Paenibacillus</taxon>
    </lineage>
</organism>
<evidence type="ECO:0000313" key="9">
    <source>
        <dbReference type="EMBL" id="PYI55067.1"/>
    </source>
</evidence>
<keyword evidence="5 8" id="KW-0378">Hydrolase</keyword>
<comment type="caution">
    <text evidence="9">The sequence shown here is derived from an EMBL/GenBank/DDBJ whole genome shotgun (WGS) entry which is preliminary data.</text>
</comment>
<evidence type="ECO:0000256" key="6">
    <source>
        <dbReference type="ARBA" id="ARBA00022842"/>
    </source>
</evidence>
<name>A0A2V5KTJ2_9BACL</name>
<dbReference type="GO" id="GO:0000287">
    <property type="term" value="F:magnesium ion binding"/>
    <property type="evidence" value="ECO:0007669"/>
    <property type="project" value="UniProtKB-UniRule"/>
</dbReference>
<evidence type="ECO:0000256" key="2">
    <source>
        <dbReference type="ARBA" id="ARBA00009997"/>
    </source>
</evidence>
<dbReference type="AlphaFoldDB" id="A0A2V5KTJ2"/>
<evidence type="ECO:0000256" key="4">
    <source>
        <dbReference type="ARBA" id="ARBA00021948"/>
    </source>
</evidence>
<comment type="catalytic activity">
    <reaction evidence="7 8">
        <text>(2R)-O-phospho-3-sulfolactate + H2O = (2R)-3-sulfolactate + phosphate</text>
        <dbReference type="Rhea" id="RHEA:23416"/>
        <dbReference type="ChEBI" id="CHEBI:15377"/>
        <dbReference type="ChEBI" id="CHEBI:15597"/>
        <dbReference type="ChEBI" id="CHEBI:43474"/>
        <dbReference type="ChEBI" id="CHEBI:58738"/>
        <dbReference type="EC" id="3.1.3.71"/>
    </reaction>
</comment>
<dbReference type="EMBL" id="QJVJ01000004">
    <property type="protein sequence ID" value="PYI55067.1"/>
    <property type="molecule type" value="Genomic_DNA"/>
</dbReference>
<evidence type="ECO:0000256" key="1">
    <source>
        <dbReference type="ARBA" id="ARBA00001946"/>
    </source>
</evidence>
<dbReference type="FunFam" id="3.90.1560.10:FF:000001">
    <property type="entry name" value="Probable 2-phosphosulfolactate phosphatase"/>
    <property type="match status" value="1"/>
</dbReference>
<dbReference type="RefSeq" id="WP_110840062.1">
    <property type="nucleotide sequence ID" value="NZ_QJVJ01000004.1"/>
</dbReference>
<keyword evidence="6 8" id="KW-0460">Magnesium</keyword>
<dbReference type="EC" id="3.1.3.71" evidence="3 8"/>
<dbReference type="GO" id="GO:0050532">
    <property type="term" value="F:2-phosphosulfolactate phosphatase activity"/>
    <property type="evidence" value="ECO:0007669"/>
    <property type="project" value="UniProtKB-UniRule"/>
</dbReference>
<dbReference type="PANTHER" id="PTHR37311">
    <property type="entry name" value="2-PHOSPHOSULFOLACTATE PHOSPHATASE-RELATED"/>
    <property type="match status" value="1"/>
</dbReference>
<comment type="similarity">
    <text evidence="2 8">Belongs to the ComB family.</text>
</comment>
<dbReference type="PANTHER" id="PTHR37311:SF1">
    <property type="entry name" value="2-PHOSPHOSULFOLACTATE PHOSPHATASE-RELATED"/>
    <property type="match status" value="1"/>
</dbReference>
<dbReference type="InterPro" id="IPR005238">
    <property type="entry name" value="ComB-like"/>
</dbReference>
<evidence type="ECO:0000256" key="5">
    <source>
        <dbReference type="ARBA" id="ARBA00022801"/>
    </source>
</evidence>
<gene>
    <name evidence="8" type="primary">comB</name>
    <name evidence="9" type="ORF">DLM86_11045</name>
</gene>
<dbReference type="Pfam" id="PF04029">
    <property type="entry name" value="2-ph_phosp"/>
    <property type="match status" value="1"/>
</dbReference>
<reference evidence="9 10" key="1">
    <citation type="submission" date="2018-05" db="EMBL/GenBank/DDBJ databases">
        <title>Paenibacillus flagellatus sp. nov., isolated from selenium mineral soil.</title>
        <authorList>
            <person name="Dai X."/>
        </authorList>
    </citation>
    <scope>NUCLEOTIDE SEQUENCE [LARGE SCALE GENOMIC DNA]</scope>
    <source>
        <strain evidence="9 10">DXL2</strain>
    </source>
</reference>
<protein>
    <recommendedName>
        <fullName evidence="4 8">Probable 2-phosphosulfolactate phosphatase</fullName>
        <ecNumber evidence="3 8">3.1.3.71</ecNumber>
    </recommendedName>
</protein>
<evidence type="ECO:0000256" key="3">
    <source>
        <dbReference type="ARBA" id="ARBA00012953"/>
    </source>
</evidence>
<dbReference type="SUPFAM" id="SSF142823">
    <property type="entry name" value="ComB-like"/>
    <property type="match status" value="1"/>
</dbReference>
<evidence type="ECO:0000256" key="8">
    <source>
        <dbReference type="HAMAP-Rule" id="MF_00490"/>
    </source>
</evidence>
<dbReference type="Gene3D" id="3.90.1560.10">
    <property type="entry name" value="ComB-like"/>
    <property type="match status" value="1"/>
</dbReference>
<dbReference type="GO" id="GO:0050545">
    <property type="term" value="F:sulfopyruvate decarboxylase activity"/>
    <property type="evidence" value="ECO:0007669"/>
    <property type="project" value="TreeGrafter"/>
</dbReference>
<proteinExistence type="inferred from homology"/>
<dbReference type="HAMAP" id="MF_00490">
    <property type="entry name" value="ComB"/>
    <property type="match status" value="1"/>
</dbReference>
<evidence type="ECO:0000313" key="10">
    <source>
        <dbReference type="Proteomes" id="UP000247476"/>
    </source>
</evidence>
<dbReference type="Proteomes" id="UP000247476">
    <property type="component" value="Unassembled WGS sequence"/>
</dbReference>
<comment type="cofactor">
    <cofactor evidence="1 8">
        <name>Mg(2+)</name>
        <dbReference type="ChEBI" id="CHEBI:18420"/>
    </cofactor>
</comment>
<accession>A0A2V5KTJ2</accession>
<dbReference type="OrthoDB" id="4913at2"/>
<evidence type="ECO:0000256" key="7">
    <source>
        <dbReference type="ARBA" id="ARBA00033711"/>
    </source>
</evidence>
<sequence length="236" mass="25683">MQVDVISSVIEVRSDDFVQKTVIAIDVLRATSTIVTALAHGCSSVVPVETVNQAKQLQLPEDLLGGERFCKKIAGFHFGNSPFEYMTPDIAGKRIVLTTTNGTRAIQKAQRASHVLAGSLLNASACARAAVALKRDVVILCAGTQDEFSLEDGLCAGLLIRKLEDVSNECPETNDFGAAMRLAYDSASDRLEETLLQGSNGKRLSKIGYREDVSFCSQIDRFDLVPILRDQAMIRF</sequence>